<dbReference type="Proteomes" id="UP000281549">
    <property type="component" value="Unassembled WGS sequence"/>
</dbReference>
<keyword evidence="2 3" id="KW-0808">Transferase</keyword>
<evidence type="ECO:0000313" key="6">
    <source>
        <dbReference type="Proteomes" id="UP000281549"/>
    </source>
</evidence>
<evidence type="ECO:0000313" key="4">
    <source>
        <dbReference type="EMBL" id="RKP16855.1"/>
    </source>
</evidence>
<dbReference type="PANTHER" id="PTHR31121">
    <property type="entry name" value="ALPHA-1,2 MANNOSYLTRANSFERASE KTR1"/>
    <property type="match status" value="1"/>
</dbReference>
<dbReference type="GO" id="GO:0016020">
    <property type="term" value="C:membrane"/>
    <property type="evidence" value="ECO:0007669"/>
    <property type="project" value="InterPro"/>
</dbReference>
<dbReference type="GO" id="GO:0000032">
    <property type="term" value="P:cell wall mannoprotein biosynthetic process"/>
    <property type="evidence" value="ECO:0007669"/>
    <property type="project" value="TreeGrafter"/>
</dbReference>
<dbReference type="Pfam" id="PF01793">
    <property type="entry name" value="Glyco_transf_15"/>
    <property type="match status" value="1"/>
</dbReference>
<dbReference type="SUPFAM" id="SSF53448">
    <property type="entry name" value="Nucleotide-diphospho-sugar transferases"/>
    <property type="match status" value="1"/>
</dbReference>
<reference evidence="4" key="3">
    <citation type="submission" date="2018-08" db="EMBL/GenBank/DDBJ databases">
        <title>Leveraging single-cell genomics to expand the Fungal Tree of Life.</title>
        <authorList>
            <consortium name="DOE Joint Genome Institute"/>
            <person name="Ahrendt S.R."/>
            <person name="Quandt C.A."/>
            <person name="Ciobanu D."/>
            <person name="Clum A."/>
            <person name="Salamov A."/>
            <person name="Andreopoulos B."/>
            <person name="Cheng J.-F."/>
            <person name="Woyke T."/>
            <person name="Pelin A."/>
            <person name="Henrissat B."/>
            <person name="Reynolds N."/>
            <person name="Benny G.L."/>
            <person name="Smith M.E."/>
            <person name="James T.Y."/>
            <person name="Grigoriev I.V."/>
        </authorList>
    </citation>
    <scope>NUCLEOTIDE SEQUENCE</scope>
    <source>
        <strain evidence="4">CSF55</strain>
    </source>
</reference>
<dbReference type="AlphaFoldDB" id="A0A075AR15"/>
<dbReference type="HOGENOM" id="CLU_1415923_0_0_1"/>
<dbReference type="EMBL" id="ML006192">
    <property type="protein sequence ID" value="RKP16855.1"/>
    <property type="molecule type" value="Genomic_DNA"/>
</dbReference>
<dbReference type="PANTHER" id="PTHR31121:SF6">
    <property type="entry name" value="ALPHA-1,2 MANNOSYLTRANSFERASE KTR1"/>
    <property type="match status" value="1"/>
</dbReference>
<dbReference type="InterPro" id="IPR029044">
    <property type="entry name" value="Nucleotide-diphossugar_trans"/>
</dbReference>
<proteinExistence type="inferred from homology"/>
<accession>A0A075AR15</accession>
<dbReference type="GO" id="GO:0005794">
    <property type="term" value="C:Golgi apparatus"/>
    <property type="evidence" value="ECO:0007669"/>
    <property type="project" value="TreeGrafter"/>
</dbReference>
<dbReference type="OrthoDB" id="439943at2759"/>
<dbReference type="GO" id="GO:0006487">
    <property type="term" value="P:protein N-linked glycosylation"/>
    <property type="evidence" value="ECO:0007669"/>
    <property type="project" value="TreeGrafter"/>
</dbReference>
<dbReference type="Proteomes" id="UP000030755">
    <property type="component" value="Unassembled WGS sequence"/>
</dbReference>
<comment type="similarity">
    <text evidence="1">Belongs to the glycosyltransferase 15 family.</text>
</comment>
<dbReference type="Gene3D" id="3.90.550.10">
    <property type="entry name" value="Spore Coat Polysaccharide Biosynthesis Protein SpsA, Chain A"/>
    <property type="match status" value="1"/>
</dbReference>
<sequence>MKLPENIDLTKDKEVAWVGAHGYKKMIRFWFYEILYEDIVKQFDYYLRLDTDSFIHSPILEDPFEFMNFNNKSYAYRLITDEMPFVIEGLMDFVDNYIKSHETLAKTNNLYIPGPDKRKDYGCPQFYNNFEIVDIKRFKTPQMEEFFKAVDDTKRIFTHRWGDAPLRYIQTGKKKSGSSAILYMSIEITEKP</sequence>
<evidence type="ECO:0000256" key="2">
    <source>
        <dbReference type="ARBA" id="ARBA00022679"/>
    </source>
</evidence>
<name>A0A075AR15_ROZAC</name>
<dbReference type="GO" id="GO:0000026">
    <property type="term" value="F:alpha-1,2-mannosyltransferase activity"/>
    <property type="evidence" value="ECO:0007669"/>
    <property type="project" value="TreeGrafter"/>
</dbReference>
<reference evidence="3 5" key="1">
    <citation type="journal article" date="2013" name="Curr. Biol.">
        <title>Shared signatures of parasitism and phylogenomics unite Cryptomycota and microsporidia.</title>
        <authorList>
            <person name="James T.Y."/>
            <person name="Pelin A."/>
            <person name="Bonen L."/>
            <person name="Ahrendt S."/>
            <person name="Sain D."/>
            <person name="Corradi N."/>
            <person name="Stajich J.E."/>
        </authorList>
    </citation>
    <scope>NUCLEOTIDE SEQUENCE [LARGE SCALE GENOMIC DNA]</scope>
    <source>
        <strain evidence="3 5">CSF55</strain>
        <strain evidence="3 5">CSF55</strain>
    </source>
</reference>
<keyword evidence="5" id="KW-1185">Reference proteome</keyword>
<evidence type="ECO:0000256" key="1">
    <source>
        <dbReference type="ARBA" id="ARBA00007677"/>
    </source>
</evidence>
<gene>
    <name evidence="3" type="ORF">O9G_001056</name>
    <name evidence="4" type="ORF">ROZALSC1DRAFT_31291</name>
</gene>
<dbReference type="InterPro" id="IPR002685">
    <property type="entry name" value="Glyco_trans_15"/>
</dbReference>
<protein>
    <submittedName>
        <fullName evidence="3">Glycosyl transferase, family 15 domain-containing protein</fullName>
    </submittedName>
    <submittedName>
        <fullName evidence="4">Nucleotide-diphospho-sugar transferase</fullName>
    </submittedName>
</protein>
<evidence type="ECO:0000313" key="3">
    <source>
        <dbReference type="EMBL" id="EPZ31145.1"/>
    </source>
</evidence>
<reference evidence="6" key="2">
    <citation type="journal article" date="2018" name="Nat. Microbiol.">
        <title>Leveraging single-cell genomics to expand the fungal tree of life.</title>
        <authorList>
            <person name="Ahrendt S.R."/>
            <person name="Quandt C.A."/>
            <person name="Ciobanu D."/>
            <person name="Clum A."/>
            <person name="Salamov A."/>
            <person name="Andreopoulos B."/>
            <person name="Cheng J.F."/>
            <person name="Woyke T."/>
            <person name="Pelin A."/>
            <person name="Henrissat B."/>
            <person name="Reynolds N.K."/>
            <person name="Benny G.L."/>
            <person name="Smith M.E."/>
            <person name="James T.Y."/>
            <person name="Grigoriev I.V."/>
        </authorList>
    </citation>
    <scope>NUCLEOTIDE SEQUENCE [LARGE SCALE GENOMIC DNA]</scope>
    <source>
        <strain evidence="6">CSF55</strain>
    </source>
</reference>
<dbReference type="EMBL" id="KE561300">
    <property type="protein sequence ID" value="EPZ31145.1"/>
    <property type="molecule type" value="Genomic_DNA"/>
</dbReference>
<evidence type="ECO:0000313" key="5">
    <source>
        <dbReference type="Proteomes" id="UP000030755"/>
    </source>
</evidence>
<organism evidence="3 5">
    <name type="scientific">Rozella allomycis (strain CSF55)</name>
    <dbReference type="NCBI Taxonomy" id="988480"/>
    <lineage>
        <taxon>Eukaryota</taxon>
        <taxon>Fungi</taxon>
        <taxon>Fungi incertae sedis</taxon>
        <taxon>Cryptomycota</taxon>
        <taxon>Cryptomycota incertae sedis</taxon>
        <taxon>Rozella</taxon>
    </lineage>
</organism>